<evidence type="ECO:0000313" key="2">
    <source>
        <dbReference type="EMBL" id="QJA63367.1"/>
    </source>
</evidence>
<organism evidence="1">
    <name type="scientific">viral metagenome</name>
    <dbReference type="NCBI Taxonomy" id="1070528"/>
    <lineage>
        <taxon>unclassified sequences</taxon>
        <taxon>metagenomes</taxon>
        <taxon>organismal metagenomes</taxon>
    </lineage>
</organism>
<evidence type="ECO:0000313" key="1">
    <source>
        <dbReference type="EMBL" id="QJA53957.1"/>
    </source>
</evidence>
<dbReference type="EMBL" id="MT141760">
    <property type="protein sequence ID" value="QJA70056.1"/>
    <property type="molecule type" value="Genomic_DNA"/>
</dbReference>
<accession>A0A6H2A305</accession>
<gene>
    <name evidence="3" type="ORF">MM415A04027_0010</name>
    <name evidence="2" type="ORF">MM415B00633_0051</name>
    <name evidence="1" type="ORF">TM448A04214_0010</name>
    <name evidence="4" type="ORF">TM448B04291_0009</name>
</gene>
<dbReference type="EMBL" id="MT144465">
    <property type="protein sequence ID" value="QJA53957.1"/>
    <property type="molecule type" value="Genomic_DNA"/>
</dbReference>
<proteinExistence type="predicted"/>
<sequence length="59" mass="6695">MYVRDIECPWCKAHENIQVYAIIIGAGHGPEATPDAVLEFVCEGCRRSFKEKDITLDRV</sequence>
<evidence type="ECO:0000313" key="3">
    <source>
        <dbReference type="EMBL" id="QJA70056.1"/>
    </source>
</evidence>
<protein>
    <submittedName>
        <fullName evidence="1">Uncharacterized protein</fullName>
    </submittedName>
</protein>
<evidence type="ECO:0000313" key="4">
    <source>
        <dbReference type="EMBL" id="QJI03215.1"/>
    </source>
</evidence>
<name>A0A6H2A305_9ZZZZ</name>
<reference evidence="1" key="1">
    <citation type="submission" date="2020-03" db="EMBL/GenBank/DDBJ databases">
        <title>The deep terrestrial virosphere.</title>
        <authorList>
            <person name="Holmfeldt K."/>
            <person name="Nilsson E."/>
            <person name="Simone D."/>
            <person name="Lopez-Fernandez M."/>
            <person name="Wu X."/>
            <person name="de Brujin I."/>
            <person name="Lundin D."/>
            <person name="Andersson A."/>
            <person name="Bertilsson S."/>
            <person name="Dopson M."/>
        </authorList>
    </citation>
    <scope>NUCLEOTIDE SEQUENCE</scope>
    <source>
        <strain evidence="3">MM415A04027</strain>
        <strain evidence="2">MM415B00633</strain>
        <strain evidence="1">TM448A04214</strain>
        <strain evidence="4">TM448B04291</strain>
    </source>
</reference>
<dbReference type="EMBL" id="MT141495">
    <property type="protein sequence ID" value="QJA63367.1"/>
    <property type="molecule type" value="Genomic_DNA"/>
</dbReference>
<dbReference type="EMBL" id="MT145068">
    <property type="protein sequence ID" value="QJI03215.1"/>
    <property type="molecule type" value="Genomic_DNA"/>
</dbReference>
<dbReference type="AlphaFoldDB" id="A0A6H2A305"/>